<dbReference type="AlphaFoldDB" id="A0A376DZK2"/>
<dbReference type="EMBL" id="UFVQ01000003">
    <property type="protein sequence ID" value="STC97922.1"/>
    <property type="molecule type" value="Genomic_DNA"/>
</dbReference>
<protein>
    <submittedName>
        <fullName evidence="1">Uncharacterized protein</fullName>
    </submittedName>
</protein>
<gene>
    <name evidence="1" type="ORF">NCTC13533_02524</name>
</gene>
<name>A0A376DZK2_CHRCU</name>
<organism evidence="1 2">
    <name type="scientific">Chryseobacterium carnipullorum</name>
    <dbReference type="NCBI Taxonomy" id="1124835"/>
    <lineage>
        <taxon>Bacteria</taxon>
        <taxon>Pseudomonadati</taxon>
        <taxon>Bacteroidota</taxon>
        <taxon>Flavobacteriia</taxon>
        <taxon>Flavobacteriales</taxon>
        <taxon>Weeksellaceae</taxon>
        <taxon>Chryseobacterium group</taxon>
        <taxon>Chryseobacterium</taxon>
    </lineage>
</organism>
<evidence type="ECO:0000313" key="1">
    <source>
        <dbReference type="EMBL" id="STC97922.1"/>
    </source>
</evidence>
<accession>A0A376DZK2</accession>
<dbReference type="RefSeq" id="WP_228426149.1">
    <property type="nucleotide sequence ID" value="NZ_UFVQ01000003.1"/>
</dbReference>
<proteinExistence type="predicted"/>
<reference evidence="1 2" key="1">
    <citation type="submission" date="2018-06" db="EMBL/GenBank/DDBJ databases">
        <authorList>
            <consortium name="Pathogen Informatics"/>
            <person name="Doyle S."/>
        </authorList>
    </citation>
    <scope>NUCLEOTIDE SEQUENCE [LARGE SCALE GENOMIC DNA]</scope>
    <source>
        <strain evidence="1 2">NCTC13533</strain>
    </source>
</reference>
<sequence length="87" mass="9817">MEIYGDKSAVFIEPYTKDLSTYVVYKKSDRKENLNKFECTVLDVAQKGTSTAIAAKNANDSTLRTFRLALSCTGEYTSISEEQKHRP</sequence>
<evidence type="ECO:0000313" key="2">
    <source>
        <dbReference type="Proteomes" id="UP000255224"/>
    </source>
</evidence>
<dbReference type="Proteomes" id="UP000255224">
    <property type="component" value="Unassembled WGS sequence"/>
</dbReference>